<sequence length="207" mass="22320">MTPPSLELLDRWVALAGPGTEATGTALLARYAEPHRHYHTQTHLAVMLGAIDELAADADDPDAVRYAAFFHDAIYAVDRPDNERRSAELARATLRSLGAAAELVDEVERLVLLTVTHDPAPGDRNGAVLCDADLVVLGGSHEDYLAYTVAVRAEYAHVPDDLFGRGRAAVLRGIAGQPSIFRTARARERYEEAARANLAAELAVLTA</sequence>
<dbReference type="PIRSF" id="PIRSF035170">
    <property type="entry name" value="HD_phosphohydro"/>
    <property type="match status" value="1"/>
</dbReference>
<evidence type="ECO:0000313" key="2">
    <source>
        <dbReference type="Proteomes" id="UP001601444"/>
    </source>
</evidence>
<proteinExistence type="predicted"/>
<dbReference type="Proteomes" id="UP001601444">
    <property type="component" value="Unassembled WGS sequence"/>
</dbReference>
<gene>
    <name evidence="1" type="ORF">ACFYTF_16450</name>
</gene>
<protein>
    <submittedName>
        <fullName evidence="1">Metal-dependent phosphohydrolase</fullName>
    </submittedName>
</protein>
<evidence type="ECO:0000313" key="1">
    <source>
        <dbReference type="EMBL" id="MFF0544423.1"/>
    </source>
</evidence>
<reference evidence="1 2" key="1">
    <citation type="submission" date="2024-10" db="EMBL/GenBank/DDBJ databases">
        <title>The Natural Products Discovery Center: Release of the First 8490 Sequenced Strains for Exploring Actinobacteria Biosynthetic Diversity.</title>
        <authorList>
            <person name="Kalkreuter E."/>
            <person name="Kautsar S.A."/>
            <person name="Yang D."/>
            <person name="Bader C.D."/>
            <person name="Teijaro C.N."/>
            <person name="Fluegel L."/>
            <person name="Davis C.M."/>
            <person name="Simpson J.R."/>
            <person name="Lauterbach L."/>
            <person name="Steele A.D."/>
            <person name="Gui C."/>
            <person name="Meng S."/>
            <person name="Li G."/>
            <person name="Viehrig K."/>
            <person name="Ye F."/>
            <person name="Su P."/>
            <person name="Kiefer A.F."/>
            <person name="Nichols A."/>
            <person name="Cepeda A.J."/>
            <person name="Yan W."/>
            <person name="Fan B."/>
            <person name="Jiang Y."/>
            <person name="Adhikari A."/>
            <person name="Zheng C.-J."/>
            <person name="Schuster L."/>
            <person name="Cowan T.M."/>
            <person name="Smanski M.J."/>
            <person name="Chevrette M.G."/>
            <person name="De Carvalho L.P.S."/>
            <person name="Shen B."/>
        </authorList>
    </citation>
    <scope>NUCLEOTIDE SEQUENCE [LARGE SCALE GENOMIC DNA]</scope>
    <source>
        <strain evidence="1 2">NPDC004045</strain>
    </source>
</reference>
<organism evidence="1 2">
    <name type="scientific">Nocardia thailandica</name>
    <dbReference type="NCBI Taxonomy" id="257275"/>
    <lineage>
        <taxon>Bacteria</taxon>
        <taxon>Bacillati</taxon>
        <taxon>Actinomycetota</taxon>
        <taxon>Actinomycetes</taxon>
        <taxon>Mycobacteriales</taxon>
        <taxon>Nocardiaceae</taxon>
        <taxon>Nocardia</taxon>
    </lineage>
</organism>
<name>A0ABW6PQB4_9NOCA</name>
<dbReference type="PANTHER" id="PTHR21174:SF0">
    <property type="entry name" value="HD PHOSPHOHYDROLASE FAMILY PROTEIN-RELATED"/>
    <property type="match status" value="1"/>
</dbReference>
<dbReference type="Gene3D" id="1.10.3210.10">
    <property type="entry name" value="Hypothetical protein af1432"/>
    <property type="match status" value="1"/>
</dbReference>
<dbReference type="EMBL" id="JBIAMX010000009">
    <property type="protein sequence ID" value="MFF0544423.1"/>
    <property type="molecule type" value="Genomic_DNA"/>
</dbReference>
<keyword evidence="2" id="KW-1185">Reference proteome</keyword>
<dbReference type="PANTHER" id="PTHR21174">
    <property type="match status" value="1"/>
</dbReference>
<dbReference type="RefSeq" id="WP_043654767.1">
    <property type="nucleotide sequence ID" value="NZ_JBIAMX010000009.1"/>
</dbReference>
<dbReference type="InterPro" id="IPR009218">
    <property type="entry name" value="HD_phosphohydro"/>
</dbReference>
<dbReference type="SUPFAM" id="SSF109604">
    <property type="entry name" value="HD-domain/PDEase-like"/>
    <property type="match status" value="1"/>
</dbReference>
<accession>A0ABW6PQB4</accession>
<comment type="caution">
    <text evidence="1">The sequence shown here is derived from an EMBL/GenBank/DDBJ whole genome shotgun (WGS) entry which is preliminary data.</text>
</comment>